<dbReference type="InterPro" id="IPR056305">
    <property type="entry name" value="Ig_CFAP65_10th"/>
</dbReference>
<dbReference type="Proteomes" id="UP001497644">
    <property type="component" value="Chromosome 2"/>
</dbReference>
<dbReference type="InterPro" id="IPR056344">
    <property type="entry name" value="Ig_CFAP65-like_9th"/>
</dbReference>
<evidence type="ECO:0008006" key="6">
    <source>
        <dbReference type="Google" id="ProtNLM"/>
    </source>
</evidence>
<accession>A0AAV2NK37</accession>
<evidence type="ECO:0000259" key="3">
    <source>
        <dbReference type="Pfam" id="PF24816"/>
    </source>
</evidence>
<organism evidence="4 5">
    <name type="scientific">Lasius platythorax</name>
    <dbReference type="NCBI Taxonomy" id="488582"/>
    <lineage>
        <taxon>Eukaryota</taxon>
        <taxon>Metazoa</taxon>
        <taxon>Ecdysozoa</taxon>
        <taxon>Arthropoda</taxon>
        <taxon>Hexapoda</taxon>
        <taxon>Insecta</taxon>
        <taxon>Pterygota</taxon>
        <taxon>Neoptera</taxon>
        <taxon>Endopterygota</taxon>
        <taxon>Hymenoptera</taxon>
        <taxon>Apocrita</taxon>
        <taxon>Aculeata</taxon>
        <taxon>Formicoidea</taxon>
        <taxon>Formicidae</taxon>
        <taxon>Formicinae</taxon>
        <taxon>Lasius</taxon>
        <taxon>Lasius</taxon>
    </lineage>
</organism>
<evidence type="ECO:0000259" key="2">
    <source>
        <dbReference type="Pfam" id="PF24507"/>
    </source>
</evidence>
<dbReference type="PANTHER" id="PTHR46127:SF1">
    <property type="entry name" value="CILIA- AND FLAGELLA-ASSOCIATED PROTEIN 65"/>
    <property type="match status" value="1"/>
</dbReference>
<dbReference type="InterPro" id="IPR052614">
    <property type="entry name" value="CFAP65"/>
</dbReference>
<dbReference type="InterPro" id="IPR013783">
    <property type="entry name" value="Ig-like_fold"/>
</dbReference>
<proteinExistence type="predicted"/>
<dbReference type="Gene3D" id="2.60.40.10">
    <property type="entry name" value="Immunoglobulins"/>
    <property type="match status" value="4"/>
</dbReference>
<dbReference type="Pfam" id="PF24507">
    <property type="entry name" value="Ig_CFAP65_4th"/>
    <property type="match status" value="1"/>
</dbReference>
<feature type="domain" description="CFAP65 fourth Ig-like" evidence="2">
    <location>
        <begin position="128"/>
        <end position="209"/>
    </location>
</feature>
<feature type="domain" description="CFAP65-like ninth Ig-like" evidence="3">
    <location>
        <begin position="703"/>
        <end position="842"/>
    </location>
</feature>
<sequence length="1325" mass="152681">MCCEAPSRKIHVEFGEVETGATAVKWIEIINESCMEQIYEARRDATTNPLDHVFELCSYSWTLPPGQVYKCKISYRPFVPLSVNVDYFTIVDSVGERAEVRVRGTCIGPIISSSTTRLVMICTNGNYETKKRIKLINDSKATAIFMFDIDLAQRSFKVDAKQGYIGPRSRKYITITFAPQEAGIYTCHLPCLILNHRPIIIEVYGYCSSTLLHKPNIQNRFSYPARLKNGFERYTSDTIVAAQDLPAISLSKNYIDFGQANLMTENAAQKISESLCLTNHTRSDVLIKWDQDIEEIFYITPAIAKVPACQTVLFEITFNPDKESNLYAREFVGYVFTEQQEDIPYEETLIFPAITSVRLIGHSFPICSDGWIPQYEIPHIVKMPPCLPSFPIYTTFLIKKFGHLPLMYRFIPPTSSHFVVKPMMGIIHQDYQIIVVCMLPGTDNERVYVERWAIRFNGNTKSECFIDFRGFAECANVSFSDQNLVNFAPTFPDCQESQQFCMRNITRHTIKYEFVNAAPELRIQNENNEIYSNDTVIHEWIFCPTTIGNYEFDVKCILIVLKDEIPVGPSVCVTLHVIGSCESGCLVSTPDELNFGVQTYKATKELNFHLFNLSPVNIHYKITCSHCNWPIGNIERDVKIQPTTDTVFAGQDKMITVFLTPTTPGYYELFVQYFVRLNIHTDALIPNQMPRNICKLRSLCVLPTLKVTDLQCYGPCPDVSKAFLWKLMKINVFNTLLRDLQTEMSQTLYINFPAMVLHESPVVVKLLLRNVTAVIASWNIKRVQLCSCRPVAKSQSFSLQRAKYDCSHRKVCSVQPKTGNLEPGEENWITLELRYVLLGKTESKWDLDLGNNRHIFLLMTIEGLSDSDNKLHLLNGTHFKFQHTYLGDKSPIYQVCWVYNGTNHSIPFSVNPRMMRKINQEYCYEVFSCATPHVIVNPQSSIPILLKFQPRQFGIFKGRLCLTLGDEEEELILEGESSLPHKPTAIGEYIPSERNFEDDDDIPVYFNADCLDVSHIATHSHVVKMIMMHNNLVQDVLAYEWKRNEIPGVIHVEIYPRKGLIKPMSVKNFHVIINTEEYPCVIDVNIPCEFINTSQRRTYQRSVYKLEDLSRELKGQFTITEKGINVPKPSIEFVEKPQIFYKTITIRCSIYSVEDKFLKINLMNELINAPPKGICIEKNDRQMLTFRKEDISRSSFIIEGLLWEIVNSKVFKNIIQDVLQNESNLFYSQFTMNLHERKKLIQRSYISPPRALINRILERMLFILMHEEFALKTAHLIQHTDIRHKSYLNMNRRESVKQETQVLRQDKYPYVVSILPSSSRISFAV</sequence>
<gene>
    <name evidence="4" type="ORF">LPLAT_LOCUS6534</name>
</gene>
<evidence type="ECO:0000259" key="1">
    <source>
        <dbReference type="Pfam" id="PF24291"/>
    </source>
</evidence>
<dbReference type="GO" id="GO:0005737">
    <property type="term" value="C:cytoplasm"/>
    <property type="evidence" value="ECO:0007669"/>
    <property type="project" value="UniProtKB-SubCell"/>
</dbReference>
<dbReference type="Pfam" id="PF24291">
    <property type="entry name" value="Ig_CFAP65"/>
    <property type="match status" value="1"/>
</dbReference>
<dbReference type="EMBL" id="OZ034825">
    <property type="protein sequence ID" value="CAL1680533.1"/>
    <property type="molecule type" value="Genomic_DNA"/>
</dbReference>
<dbReference type="Pfam" id="PF24816">
    <property type="entry name" value="Ig_CFAP65__9th"/>
    <property type="match status" value="1"/>
</dbReference>
<feature type="domain" description="CFAP65 tenth Ig-like" evidence="1">
    <location>
        <begin position="869"/>
        <end position="956"/>
    </location>
</feature>
<evidence type="ECO:0000313" key="4">
    <source>
        <dbReference type="EMBL" id="CAL1680533.1"/>
    </source>
</evidence>
<protein>
    <recommendedName>
        <fullName evidence="6">Coiled-coil domain-containing protein 108</fullName>
    </recommendedName>
</protein>
<name>A0AAV2NK37_9HYME</name>
<dbReference type="PANTHER" id="PTHR46127">
    <property type="entry name" value="CILIA- AND FLAGELLA-ASSOCIATED PROTEIN 65"/>
    <property type="match status" value="1"/>
</dbReference>
<reference evidence="4" key="1">
    <citation type="submission" date="2024-04" db="EMBL/GenBank/DDBJ databases">
        <authorList>
            <consortium name="Molecular Ecology Group"/>
        </authorList>
    </citation>
    <scope>NUCLEOTIDE SEQUENCE</scope>
</reference>
<evidence type="ECO:0000313" key="5">
    <source>
        <dbReference type="Proteomes" id="UP001497644"/>
    </source>
</evidence>
<dbReference type="InterPro" id="IPR058536">
    <property type="entry name" value="Ig_CFAP65_4th"/>
</dbReference>
<dbReference type="GO" id="GO:0031514">
    <property type="term" value="C:motile cilium"/>
    <property type="evidence" value="ECO:0007669"/>
    <property type="project" value="UniProtKB-SubCell"/>
</dbReference>
<keyword evidence="5" id="KW-1185">Reference proteome</keyword>